<dbReference type="InterPro" id="IPR011990">
    <property type="entry name" value="TPR-like_helical_dom_sf"/>
</dbReference>
<keyword evidence="1" id="KW-0802">TPR repeat</keyword>
<dbReference type="Gene3D" id="1.25.40.10">
    <property type="entry name" value="Tetratricopeptide repeat domain"/>
    <property type="match status" value="1"/>
</dbReference>
<dbReference type="PROSITE" id="PS50005">
    <property type="entry name" value="TPR"/>
    <property type="match status" value="1"/>
</dbReference>
<comment type="caution">
    <text evidence="2">The sequence shown here is derived from an EMBL/GenBank/DDBJ whole genome shotgun (WGS) entry which is preliminary data.</text>
</comment>
<reference evidence="2 3" key="1">
    <citation type="submission" date="2014-09" db="EMBL/GenBank/DDBJ databases">
        <title>Draft Genome Sequence of Draconibacterium sp. JN14CK-3.</title>
        <authorList>
            <person name="Dong C."/>
            <person name="Lai Q."/>
            <person name="Shao Z."/>
        </authorList>
    </citation>
    <scope>NUCLEOTIDE SEQUENCE [LARGE SCALE GENOMIC DNA]</scope>
    <source>
        <strain evidence="2 3">JN14CK-3</strain>
    </source>
</reference>
<dbReference type="SUPFAM" id="SSF48452">
    <property type="entry name" value="TPR-like"/>
    <property type="match status" value="1"/>
</dbReference>
<proteinExistence type="predicted"/>
<keyword evidence="3" id="KW-1185">Reference proteome</keyword>
<protein>
    <submittedName>
        <fullName evidence="2">Uncharacterized protein</fullName>
    </submittedName>
</protein>
<gene>
    <name evidence="2" type="ORF">LH29_15945</name>
</gene>
<evidence type="ECO:0000313" key="3">
    <source>
        <dbReference type="Proteomes" id="UP000032544"/>
    </source>
</evidence>
<feature type="repeat" description="TPR" evidence="1">
    <location>
        <begin position="370"/>
        <end position="403"/>
    </location>
</feature>
<evidence type="ECO:0000256" key="1">
    <source>
        <dbReference type="PROSITE-ProRule" id="PRU00339"/>
    </source>
</evidence>
<name>A0A0D8J7E5_9BACT</name>
<accession>A0A0D8J7E5</accession>
<sequence length="532" mass="60547">MVGITGAQAQRVVKGTVYIDGEPAAGITVEAHKGGEMMTSFDGKYEVEADEKSKYIRFTFIDESKKLDIEGKSGDVFDFAFSGSLPSGDGEKEETGEVNLSTLEELMKAQDRDFLNELSLYGEFFKQKDYKSAIPHWQKLYNKYPKSTMNLYIHGSKIYEHQIETAKTDAERDKYIDLYMKLYDKRMKYFGERGYVLGRKGTSWLKYKLDQNRDKAPEGDALKAIHKSGYEWLSESVELQGNQTEPPVLLLYMQTTVALFKLGELPKEQVVKNYEESTAIANKIVEANEDADKVKLTQETVIPYIENIFGKSGAADCEALISIYEPQYHDNSSDADFIKSMLRRLGRAGCTETELFGLATERLYELDPSAEAAFNMARRFLKKDDVEKAREYYQMAIDQETDDKLKATYHYERGLVRFTKDGNYVGARNDARRALELDPDLCDANLLIANIYVAASQKFDGSAMEKSAVFWVACDYFAKARRGEDCAIDAAENLRKYKAYFPNKEEAFMEGLQEGSTYHVGGWINENTKVRF</sequence>
<evidence type="ECO:0000313" key="2">
    <source>
        <dbReference type="EMBL" id="KJF42900.1"/>
    </source>
</evidence>
<dbReference type="Proteomes" id="UP000032544">
    <property type="component" value="Unassembled WGS sequence"/>
</dbReference>
<dbReference type="AlphaFoldDB" id="A0A0D8J7E5"/>
<dbReference type="SMART" id="SM00028">
    <property type="entry name" value="TPR"/>
    <property type="match status" value="2"/>
</dbReference>
<organism evidence="2 3">
    <name type="scientific">Draconibacterium sediminis</name>
    <dbReference type="NCBI Taxonomy" id="1544798"/>
    <lineage>
        <taxon>Bacteria</taxon>
        <taxon>Pseudomonadati</taxon>
        <taxon>Bacteroidota</taxon>
        <taxon>Bacteroidia</taxon>
        <taxon>Marinilabiliales</taxon>
        <taxon>Prolixibacteraceae</taxon>
        <taxon>Draconibacterium</taxon>
    </lineage>
</organism>
<dbReference type="STRING" id="1544798.LH29_15945"/>
<dbReference type="EMBL" id="JRHC01000004">
    <property type="protein sequence ID" value="KJF42900.1"/>
    <property type="molecule type" value="Genomic_DNA"/>
</dbReference>
<dbReference type="InterPro" id="IPR019734">
    <property type="entry name" value="TPR_rpt"/>
</dbReference>